<feature type="compositionally biased region" description="Polar residues" evidence="11">
    <location>
        <begin position="1"/>
        <end position="15"/>
    </location>
</feature>
<dbReference type="SUPFAM" id="SSF47384">
    <property type="entry name" value="Homodimeric domain of signal transducing histidine kinase"/>
    <property type="match status" value="1"/>
</dbReference>
<evidence type="ECO:0000256" key="6">
    <source>
        <dbReference type="ARBA" id="ARBA00022692"/>
    </source>
</evidence>
<proteinExistence type="predicted"/>
<evidence type="ECO:0000256" key="12">
    <source>
        <dbReference type="SAM" id="Phobius"/>
    </source>
</evidence>
<dbReference type="PRINTS" id="PR00344">
    <property type="entry name" value="BCTRLSENSOR"/>
</dbReference>
<evidence type="ECO:0000256" key="7">
    <source>
        <dbReference type="ARBA" id="ARBA00022777"/>
    </source>
</evidence>
<evidence type="ECO:0000259" key="14">
    <source>
        <dbReference type="PROSITE" id="PS50885"/>
    </source>
</evidence>
<dbReference type="InterPro" id="IPR003594">
    <property type="entry name" value="HATPase_dom"/>
</dbReference>
<dbReference type="STRING" id="665118.SAMN02983003_3037"/>
<evidence type="ECO:0000313" key="16">
    <source>
        <dbReference type="Proteomes" id="UP000183447"/>
    </source>
</evidence>
<feature type="domain" description="Histidine kinase" evidence="13">
    <location>
        <begin position="273"/>
        <end position="478"/>
    </location>
</feature>
<accession>A0A1K2I0M6</accession>
<feature type="transmembrane region" description="Helical" evidence="12">
    <location>
        <begin position="36"/>
        <end position="59"/>
    </location>
</feature>
<dbReference type="GO" id="GO:0000155">
    <property type="term" value="F:phosphorelay sensor kinase activity"/>
    <property type="evidence" value="ECO:0007669"/>
    <property type="project" value="InterPro"/>
</dbReference>
<keyword evidence="8 12" id="KW-1133">Transmembrane helix</keyword>
<dbReference type="InterPro" id="IPR036890">
    <property type="entry name" value="HATPase_C_sf"/>
</dbReference>
<dbReference type="Pfam" id="PF02518">
    <property type="entry name" value="HATPase_c"/>
    <property type="match status" value="1"/>
</dbReference>
<dbReference type="Gene3D" id="1.10.287.130">
    <property type="match status" value="1"/>
</dbReference>
<dbReference type="InterPro" id="IPR004358">
    <property type="entry name" value="Sig_transdc_His_kin-like_C"/>
</dbReference>
<evidence type="ECO:0000256" key="8">
    <source>
        <dbReference type="ARBA" id="ARBA00022989"/>
    </source>
</evidence>
<evidence type="ECO:0000256" key="1">
    <source>
        <dbReference type="ARBA" id="ARBA00000085"/>
    </source>
</evidence>
<dbReference type="Pfam" id="PF00512">
    <property type="entry name" value="HisKA"/>
    <property type="match status" value="1"/>
</dbReference>
<dbReference type="PANTHER" id="PTHR45436">
    <property type="entry name" value="SENSOR HISTIDINE KINASE YKOH"/>
    <property type="match status" value="1"/>
</dbReference>
<gene>
    <name evidence="15" type="ORF">SAMN02983003_3037</name>
</gene>
<dbReference type="EMBL" id="FPKU01000003">
    <property type="protein sequence ID" value="SFZ85865.1"/>
    <property type="molecule type" value="Genomic_DNA"/>
</dbReference>
<dbReference type="SMART" id="SM00387">
    <property type="entry name" value="HATPase_c"/>
    <property type="match status" value="1"/>
</dbReference>
<reference evidence="15 16" key="1">
    <citation type="submission" date="2016-11" db="EMBL/GenBank/DDBJ databases">
        <authorList>
            <person name="Jaros S."/>
            <person name="Januszkiewicz K."/>
            <person name="Wedrychowicz H."/>
        </authorList>
    </citation>
    <scope>NUCLEOTIDE SEQUENCE [LARGE SCALE GENOMIC DNA]</scope>
    <source>
        <strain evidence="15 16">ATCC 23634</strain>
    </source>
</reference>
<dbReference type="PROSITE" id="PS50109">
    <property type="entry name" value="HIS_KIN"/>
    <property type="match status" value="1"/>
</dbReference>
<protein>
    <recommendedName>
        <fullName evidence="3">histidine kinase</fullName>
        <ecNumber evidence="3">2.7.13.3</ecNumber>
    </recommendedName>
</protein>
<organism evidence="15 16">
    <name type="scientific">Devosia enhydra</name>
    <dbReference type="NCBI Taxonomy" id="665118"/>
    <lineage>
        <taxon>Bacteria</taxon>
        <taxon>Pseudomonadati</taxon>
        <taxon>Pseudomonadota</taxon>
        <taxon>Alphaproteobacteria</taxon>
        <taxon>Hyphomicrobiales</taxon>
        <taxon>Devosiaceae</taxon>
        <taxon>Devosia</taxon>
    </lineage>
</organism>
<dbReference type="PROSITE" id="PS50885">
    <property type="entry name" value="HAMP"/>
    <property type="match status" value="1"/>
</dbReference>
<keyword evidence="10 12" id="KW-0472">Membrane</keyword>
<evidence type="ECO:0000256" key="5">
    <source>
        <dbReference type="ARBA" id="ARBA00022679"/>
    </source>
</evidence>
<feature type="domain" description="HAMP" evidence="14">
    <location>
        <begin position="214"/>
        <end position="265"/>
    </location>
</feature>
<dbReference type="GO" id="GO:0005886">
    <property type="term" value="C:plasma membrane"/>
    <property type="evidence" value="ECO:0007669"/>
    <property type="project" value="TreeGrafter"/>
</dbReference>
<evidence type="ECO:0000256" key="2">
    <source>
        <dbReference type="ARBA" id="ARBA00004370"/>
    </source>
</evidence>
<keyword evidence="5" id="KW-0808">Transferase</keyword>
<feature type="transmembrane region" description="Helical" evidence="12">
    <location>
        <begin position="195"/>
        <end position="217"/>
    </location>
</feature>
<dbReference type="InterPro" id="IPR005467">
    <property type="entry name" value="His_kinase_dom"/>
</dbReference>
<evidence type="ECO:0000313" key="15">
    <source>
        <dbReference type="EMBL" id="SFZ85865.1"/>
    </source>
</evidence>
<keyword evidence="16" id="KW-1185">Reference proteome</keyword>
<comment type="subcellular location">
    <subcellularLocation>
        <location evidence="2">Membrane</location>
    </subcellularLocation>
</comment>
<dbReference type="EC" id="2.7.13.3" evidence="3"/>
<comment type="catalytic activity">
    <reaction evidence="1">
        <text>ATP + protein L-histidine = ADP + protein N-phospho-L-histidine.</text>
        <dbReference type="EC" id="2.7.13.3"/>
    </reaction>
</comment>
<evidence type="ECO:0000256" key="3">
    <source>
        <dbReference type="ARBA" id="ARBA00012438"/>
    </source>
</evidence>
<keyword evidence="4" id="KW-0597">Phosphoprotein</keyword>
<dbReference type="SUPFAM" id="SSF55874">
    <property type="entry name" value="ATPase domain of HSP90 chaperone/DNA topoisomerase II/histidine kinase"/>
    <property type="match status" value="1"/>
</dbReference>
<dbReference type="PANTHER" id="PTHR45436:SF5">
    <property type="entry name" value="SENSOR HISTIDINE KINASE TRCS"/>
    <property type="match status" value="1"/>
</dbReference>
<evidence type="ECO:0000256" key="4">
    <source>
        <dbReference type="ARBA" id="ARBA00022553"/>
    </source>
</evidence>
<dbReference type="Gene3D" id="3.30.565.10">
    <property type="entry name" value="Histidine kinase-like ATPase, C-terminal domain"/>
    <property type="match status" value="1"/>
</dbReference>
<name>A0A1K2I0M6_9HYPH</name>
<dbReference type="SMART" id="SM00388">
    <property type="entry name" value="HisKA"/>
    <property type="match status" value="1"/>
</dbReference>
<evidence type="ECO:0000256" key="9">
    <source>
        <dbReference type="ARBA" id="ARBA00023012"/>
    </source>
</evidence>
<evidence type="ECO:0000259" key="13">
    <source>
        <dbReference type="PROSITE" id="PS50109"/>
    </source>
</evidence>
<feature type="region of interest" description="Disordered" evidence="11">
    <location>
        <begin position="1"/>
        <end position="30"/>
    </location>
</feature>
<dbReference type="InterPro" id="IPR003660">
    <property type="entry name" value="HAMP_dom"/>
</dbReference>
<keyword evidence="9" id="KW-0902">Two-component regulatory system</keyword>
<dbReference type="AlphaFoldDB" id="A0A1K2I0M6"/>
<keyword evidence="6 12" id="KW-0812">Transmembrane</keyword>
<evidence type="ECO:0000256" key="11">
    <source>
        <dbReference type="SAM" id="MobiDB-lite"/>
    </source>
</evidence>
<dbReference type="InterPro" id="IPR036097">
    <property type="entry name" value="HisK_dim/P_sf"/>
</dbReference>
<dbReference type="Proteomes" id="UP000183447">
    <property type="component" value="Unassembled WGS sequence"/>
</dbReference>
<evidence type="ECO:0000256" key="10">
    <source>
        <dbReference type="ARBA" id="ARBA00023136"/>
    </source>
</evidence>
<dbReference type="CDD" id="cd00082">
    <property type="entry name" value="HisKA"/>
    <property type="match status" value="1"/>
</dbReference>
<sequence>MPSGTDSTRPSNVQPNAGEEAAIDTAGPKTSRRGSIAVSLFWLSAAWLIVALVGTSFLLTELYSRALDNSLTDTLKFHIDSLAGRSLEPEAQVDELRIQDPRFGRAATGWYWVIRDGEGNIVNLSRSAVGMRLPAIIGPFDPDGYRSGVMTDDNGVRIRAVERAIISEGRPLQVMVTGSLDEILALVGEFRGQTLMVLGAVGIALAIMSGIGARLALRPIGRLEAAIEKVREGEAQAITGAYPREIAPLAEEVNELLRSNTQIIERARNQVGNLAHGLKTPLAVLRNEAHLHKGSPLAKVVVSESDKMTSLVSTYLDRARIASRTAIVGKRADATLVMLRLVRVMEKLNSGTTIAFVRPDASLPWFRGDEGDLEEMAGNLLDNACKWSRGKIAVSMVAERAQSGPMLLIKVEDDGPGLTPEEAEKVLRRGVRLDEKTPGSGLGLDIVKELVDVYGGSLALKRSVLGGVLAELRLPGARLGGPRLG</sequence>
<keyword evidence="7 15" id="KW-0418">Kinase</keyword>
<dbReference type="InterPro" id="IPR050428">
    <property type="entry name" value="TCS_sensor_his_kinase"/>
</dbReference>
<dbReference type="InterPro" id="IPR003661">
    <property type="entry name" value="HisK_dim/P_dom"/>
</dbReference>